<protein>
    <recommendedName>
        <fullName evidence="2">SGNH hydrolase-type esterase domain-containing protein</fullName>
    </recommendedName>
</protein>
<gene>
    <name evidence="1" type="ORF">DF3PB_3990002</name>
</gene>
<sequence length="336" mass="37581">MPNPKISIEELERKFSDPDVPESDLVPYLDFDRDASGAFAPSVVPNPDLVERAEEQRGVMDWANSLARTRRHLRFNRRLNTGVNLPVLVSEGDSWFQFPVFLEDVIDCMGDDYLIWSVDAAGDTLQNMVIDNPEYLDALDTQRDRVRAFLFSGAGNDIVGEDRDGVPVIEKIVRDFSPGQPPEFYVDTSAFDAQIAFIDGAYREVFNAVAADFPTLPIVIHGYDYSLPGGQPGDNRHPKWADQDEWLGAPLRKKGIVDFDLQCAIVRVMVDRLNSLQKSLAGGNNPAGAFANVHHVDVRGLLQTDEWADELHPTNRGYRKVARLFAETVRQALPIA</sequence>
<reference evidence="1" key="1">
    <citation type="submission" date="2018-07" db="EMBL/GenBank/DDBJ databases">
        <authorList>
            <person name="Quirk P.G."/>
            <person name="Krulwich T.A."/>
        </authorList>
    </citation>
    <scope>NUCLEOTIDE SEQUENCE</scope>
</reference>
<name>A0A380TFI8_9ZZZZ</name>
<evidence type="ECO:0008006" key="2">
    <source>
        <dbReference type="Google" id="ProtNLM"/>
    </source>
</evidence>
<dbReference type="Gene3D" id="3.40.50.1110">
    <property type="entry name" value="SGNH hydrolase"/>
    <property type="match status" value="1"/>
</dbReference>
<dbReference type="SUPFAM" id="SSF52266">
    <property type="entry name" value="SGNH hydrolase"/>
    <property type="match status" value="1"/>
</dbReference>
<dbReference type="AlphaFoldDB" id="A0A380TFI8"/>
<evidence type="ECO:0000313" key="1">
    <source>
        <dbReference type="EMBL" id="SUS07200.1"/>
    </source>
</evidence>
<proteinExistence type="predicted"/>
<dbReference type="EMBL" id="UIDG01000333">
    <property type="protein sequence ID" value="SUS07200.1"/>
    <property type="molecule type" value="Genomic_DNA"/>
</dbReference>
<organism evidence="1">
    <name type="scientific">metagenome</name>
    <dbReference type="NCBI Taxonomy" id="256318"/>
    <lineage>
        <taxon>unclassified sequences</taxon>
        <taxon>metagenomes</taxon>
    </lineage>
</organism>
<accession>A0A380TFI8</accession>
<dbReference type="InterPro" id="IPR036514">
    <property type="entry name" value="SGNH_hydro_sf"/>
</dbReference>